<evidence type="ECO:0000256" key="2">
    <source>
        <dbReference type="SAM" id="Coils"/>
    </source>
</evidence>
<dbReference type="Gene3D" id="2.40.30.170">
    <property type="match status" value="1"/>
</dbReference>
<evidence type="ECO:0000256" key="1">
    <source>
        <dbReference type="ARBA" id="ARBA00009477"/>
    </source>
</evidence>
<reference evidence="6" key="1">
    <citation type="journal article" date="2014" name="Int. J. Syst. Evol. Microbiol.">
        <title>Complete genome sequence of Corynebacterium casei LMG S-19264T (=DSM 44701T), isolated from a smear-ripened cheese.</title>
        <authorList>
            <consortium name="US DOE Joint Genome Institute (JGI-PGF)"/>
            <person name="Walter F."/>
            <person name="Albersmeier A."/>
            <person name="Kalinowski J."/>
            <person name="Ruckert C."/>
        </authorList>
    </citation>
    <scope>NUCLEOTIDE SEQUENCE</scope>
    <source>
        <strain evidence="6">KCTC 42731</strain>
    </source>
</reference>
<sequence length="352" mass="38598">MNIQNLVNIYSGVQLLGRVLFSILLCGYIAISMPAFAANVVVEEVSLERTKQQVKVVGNAEAIHSVTLFPAVGDRVVAVHFKPGNYVNKGDLLVELDSRRQRAASDKAKITLKDAQRKVSRLTESQARGAVPQSDLDDAKTLLELAKVALTQAQTELEDRRVIAPFSGVMGLTDVEVGDRITTQTAIATIDDVSKLYINFNAPESVVNLLKQQGKVDVVAWQGEQTFQADITYLDSRIDRQTRTLRAKATLDNAQQSFMPGMSFRVYMNVLGEPFAVVPEAALMWGATGPYIWKSVDKKATRVDVKIEQRLAGRLLVSGSVQEGDVLITEGVQRLRPGQALNFVNQVATAKD</sequence>
<dbReference type="Pfam" id="PF25917">
    <property type="entry name" value="BSH_RND"/>
    <property type="match status" value="1"/>
</dbReference>
<dbReference type="SUPFAM" id="SSF111369">
    <property type="entry name" value="HlyD-like secretion proteins"/>
    <property type="match status" value="1"/>
</dbReference>
<organism evidence="6 7">
    <name type="scientific">Thalassotalea marina</name>
    <dbReference type="NCBI Taxonomy" id="1673741"/>
    <lineage>
        <taxon>Bacteria</taxon>
        <taxon>Pseudomonadati</taxon>
        <taxon>Pseudomonadota</taxon>
        <taxon>Gammaproteobacteria</taxon>
        <taxon>Alteromonadales</taxon>
        <taxon>Colwelliaceae</taxon>
        <taxon>Thalassotalea</taxon>
    </lineage>
</organism>
<comment type="caution">
    <text evidence="6">The sequence shown here is derived from an EMBL/GenBank/DDBJ whole genome shotgun (WGS) entry which is preliminary data.</text>
</comment>
<dbReference type="PANTHER" id="PTHR30469">
    <property type="entry name" value="MULTIDRUG RESISTANCE PROTEIN MDTA"/>
    <property type="match status" value="1"/>
</dbReference>
<dbReference type="AlphaFoldDB" id="A0A919BQ98"/>
<dbReference type="Gene3D" id="1.10.287.470">
    <property type="entry name" value="Helix hairpin bin"/>
    <property type="match status" value="1"/>
</dbReference>
<gene>
    <name evidence="6" type="ORF">GCM10017161_39590</name>
</gene>
<reference evidence="6" key="2">
    <citation type="submission" date="2020-09" db="EMBL/GenBank/DDBJ databases">
        <authorList>
            <person name="Sun Q."/>
            <person name="Kim S."/>
        </authorList>
    </citation>
    <scope>NUCLEOTIDE SEQUENCE</scope>
    <source>
        <strain evidence="6">KCTC 42731</strain>
    </source>
</reference>
<evidence type="ECO:0000256" key="3">
    <source>
        <dbReference type="SAM" id="Phobius"/>
    </source>
</evidence>
<feature type="domain" description="Multidrug resistance protein MdtA-like barrel-sandwich hybrid" evidence="4">
    <location>
        <begin position="66"/>
        <end position="186"/>
    </location>
</feature>
<keyword evidence="3" id="KW-0812">Transmembrane</keyword>
<feature type="domain" description="CusB-like beta-barrel" evidence="5">
    <location>
        <begin position="197"/>
        <end position="268"/>
    </location>
</feature>
<dbReference type="InterPro" id="IPR058625">
    <property type="entry name" value="MdtA-like_BSH"/>
</dbReference>
<dbReference type="NCBIfam" id="TIGR01730">
    <property type="entry name" value="RND_mfp"/>
    <property type="match status" value="1"/>
</dbReference>
<dbReference type="InterPro" id="IPR006143">
    <property type="entry name" value="RND_pump_MFP"/>
</dbReference>
<dbReference type="Gene3D" id="2.40.420.20">
    <property type="match status" value="1"/>
</dbReference>
<dbReference type="Pfam" id="PF25954">
    <property type="entry name" value="Beta-barrel_RND_2"/>
    <property type="match status" value="1"/>
</dbReference>
<name>A0A919BQ98_9GAMM</name>
<comment type="similarity">
    <text evidence="1">Belongs to the membrane fusion protein (MFP) (TC 8.A.1) family.</text>
</comment>
<evidence type="ECO:0000313" key="7">
    <source>
        <dbReference type="Proteomes" id="UP000623842"/>
    </source>
</evidence>
<keyword evidence="2" id="KW-0175">Coiled coil</keyword>
<evidence type="ECO:0000313" key="6">
    <source>
        <dbReference type="EMBL" id="GHG06061.1"/>
    </source>
</evidence>
<protein>
    <submittedName>
        <fullName evidence="6">MexH family multidrug efflux RND transporter periplasmic adaptor subunit</fullName>
    </submittedName>
</protein>
<dbReference type="InterPro" id="IPR058792">
    <property type="entry name" value="Beta-barrel_RND_2"/>
</dbReference>
<feature type="transmembrane region" description="Helical" evidence="3">
    <location>
        <begin position="20"/>
        <end position="42"/>
    </location>
</feature>
<keyword evidence="7" id="KW-1185">Reference proteome</keyword>
<dbReference type="Proteomes" id="UP000623842">
    <property type="component" value="Unassembled WGS sequence"/>
</dbReference>
<proteinExistence type="inferred from homology"/>
<evidence type="ECO:0000259" key="4">
    <source>
        <dbReference type="Pfam" id="PF25917"/>
    </source>
</evidence>
<dbReference type="EMBL" id="BNCK01000012">
    <property type="protein sequence ID" value="GHG06061.1"/>
    <property type="molecule type" value="Genomic_DNA"/>
</dbReference>
<dbReference type="Gene3D" id="2.40.50.100">
    <property type="match status" value="1"/>
</dbReference>
<dbReference type="GO" id="GO:0015562">
    <property type="term" value="F:efflux transmembrane transporter activity"/>
    <property type="evidence" value="ECO:0007669"/>
    <property type="project" value="TreeGrafter"/>
</dbReference>
<keyword evidence="3" id="KW-1133">Transmembrane helix</keyword>
<accession>A0A919BQ98</accession>
<evidence type="ECO:0000259" key="5">
    <source>
        <dbReference type="Pfam" id="PF25954"/>
    </source>
</evidence>
<dbReference type="GO" id="GO:1990281">
    <property type="term" value="C:efflux pump complex"/>
    <property type="evidence" value="ECO:0007669"/>
    <property type="project" value="TreeGrafter"/>
</dbReference>
<dbReference type="PANTHER" id="PTHR30469:SF11">
    <property type="entry name" value="BLL4320 PROTEIN"/>
    <property type="match status" value="1"/>
</dbReference>
<keyword evidence="3" id="KW-0472">Membrane</keyword>
<feature type="coiled-coil region" evidence="2">
    <location>
        <begin position="105"/>
        <end position="156"/>
    </location>
</feature>